<keyword evidence="2" id="KW-1185">Reference proteome</keyword>
<dbReference type="EMBL" id="AP012547">
    <property type="protein sequence ID" value="BAO29488.1"/>
    <property type="molecule type" value="Genomic_DNA"/>
</dbReference>
<sequence>MAGNKQNVFRLVSQDFVEQAKTDIPKAEWPEAVQALSSLAANGGIANIDAYIIVKLNAAHTFVILPFTSSTVGVGLLNSNGKVMLHELIARGGQDLRNRLQAVGFF</sequence>
<evidence type="ECO:0000313" key="1">
    <source>
        <dbReference type="EMBL" id="BAO29488.1"/>
    </source>
</evidence>
<protein>
    <submittedName>
        <fullName evidence="1">Uncharacterized protein</fullName>
    </submittedName>
</protein>
<dbReference type="RefSeq" id="WP_171817337.1">
    <property type="nucleotide sequence ID" value="NZ_AP012547.1"/>
</dbReference>
<reference evidence="1 2" key="1">
    <citation type="journal article" date="2014" name="Syst. Appl. Microbiol.">
        <title>Complete genomes of freshwater sulfur oxidizers Sulfuricella denitrificans skB26 and Sulfuritalea hydrogenivorans sk43H: genetic insights into the sulfur oxidation pathway of betaproteobacteria.</title>
        <authorList>
            <person name="Watanabe T."/>
            <person name="Kojima H."/>
            <person name="Fukui M."/>
        </authorList>
    </citation>
    <scope>NUCLEOTIDE SEQUENCE [LARGE SCALE GENOMIC DNA]</scope>
    <source>
        <strain evidence="1">DSM22779</strain>
    </source>
</reference>
<dbReference type="STRING" id="1223802.SUTH_01695"/>
<proteinExistence type="predicted"/>
<organism evidence="1 2">
    <name type="scientific">Sulfuritalea hydrogenivorans sk43H</name>
    <dbReference type="NCBI Taxonomy" id="1223802"/>
    <lineage>
        <taxon>Bacteria</taxon>
        <taxon>Pseudomonadati</taxon>
        <taxon>Pseudomonadota</taxon>
        <taxon>Betaproteobacteria</taxon>
        <taxon>Nitrosomonadales</taxon>
        <taxon>Sterolibacteriaceae</taxon>
        <taxon>Sulfuritalea</taxon>
    </lineage>
</organism>
<gene>
    <name evidence="1" type="ORF">SUTH_01695</name>
</gene>
<dbReference type="KEGG" id="shd:SUTH_01695"/>
<accession>W0SHT3</accession>
<dbReference type="Proteomes" id="UP000031637">
    <property type="component" value="Chromosome"/>
</dbReference>
<dbReference type="AlphaFoldDB" id="W0SHT3"/>
<dbReference type="HOGENOM" id="CLU_2221861_0_0_4"/>
<name>W0SHT3_9PROT</name>
<evidence type="ECO:0000313" key="2">
    <source>
        <dbReference type="Proteomes" id="UP000031637"/>
    </source>
</evidence>